<evidence type="ECO:0000256" key="1">
    <source>
        <dbReference type="SAM" id="Phobius"/>
    </source>
</evidence>
<name>A0ABY7LWQ4_9BACT</name>
<feature type="transmembrane region" description="Helical" evidence="1">
    <location>
        <begin position="20"/>
        <end position="38"/>
    </location>
</feature>
<evidence type="ECO:0000313" key="3">
    <source>
        <dbReference type="Proteomes" id="UP001211005"/>
    </source>
</evidence>
<feature type="transmembrane region" description="Helical" evidence="1">
    <location>
        <begin position="111"/>
        <end position="128"/>
    </location>
</feature>
<protein>
    <recommendedName>
        <fullName evidence="4">Magnesium citrate secondary transporter</fullName>
    </recommendedName>
</protein>
<keyword evidence="1" id="KW-1133">Transmembrane helix</keyword>
<dbReference type="EMBL" id="CP114767">
    <property type="protein sequence ID" value="WBA43358.1"/>
    <property type="molecule type" value="Genomic_DNA"/>
</dbReference>
<keyword evidence="1" id="KW-0472">Membrane</keyword>
<feature type="transmembrane region" description="Helical" evidence="1">
    <location>
        <begin position="77"/>
        <end position="99"/>
    </location>
</feature>
<proteinExistence type="predicted"/>
<evidence type="ECO:0000313" key="2">
    <source>
        <dbReference type="EMBL" id="WBA43358.1"/>
    </source>
</evidence>
<gene>
    <name evidence="2" type="ORF">O3303_07270</name>
</gene>
<keyword evidence="3" id="KW-1185">Reference proteome</keyword>
<accession>A0ABY7LWQ4</accession>
<dbReference type="RefSeq" id="WP_269561397.1">
    <property type="nucleotide sequence ID" value="NZ_CP114767.1"/>
</dbReference>
<dbReference type="Proteomes" id="UP001211005">
    <property type="component" value="Chromosome"/>
</dbReference>
<sequence>MAGGNARGLRWWPPELRHPLFLALAALYLVARLARHWHIRVLPAALNSHLADMLALPLLLTVALSIMRRLYFRQPAFVLPGSWVVSTWLATSFLFELLLPLLRPRTYTADWLDVVAYGLGGLVFWRWLNRPASR</sequence>
<reference evidence="2 3" key="1">
    <citation type="submission" date="2022-12" db="EMBL/GenBank/DDBJ databases">
        <title>Hymenobacter canadensis sp. nov. isolated from lake water of the Cambridge Bay, Canada.</title>
        <authorList>
            <person name="Kim W.H."/>
            <person name="Lee Y.M."/>
        </authorList>
    </citation>
    <scope>NUCLEOTIDE SEQUENCE [LARGE SCALE GENOMIC DNA]</scope>
    <source>
        <strain evidence="2 3">PAMC 29467</strain>
    </source>
</reference>
<organism evidence="2 3">
    <name type="scientific">Hymenobacter canadensis</name>
    <dbReference type="NCBI Taxonomy" id="2999067"/>
    <lineage>
        <taxon>Bacteria</taxon>
        <taxon>Pseudomonadati</taxon>
        <taxon>Bacteroidota</taxon>
        <taxon>Cytophagia</taxon>
        <taxon>Cytophagales</taxon>
        <taxon>Hymenobacteraceae</taxon>
        <taxon>Hymenobacter</taxon>
    </lineage>
</organism>
<keyword evidence="1" id="KW-0812">Transmembrane</keyword>
<evidence type="ECO:0008006" key="4">
    <source>
        <dbReference type="Google" id="ProtNLM"/>
    </source>
</evidence>
<feature type="transmembrane region" description="Helical" evidence="1">
    <location>
        <begin position="50"/>
        <end position="71"/>
    </location>
</feature>